<dbReference type="InterPro" id="IPR027826">
    <property type="entry name" value="DUF4431"/>
</dbReference>
<dbReference type="RefSeq" id="WP_071826748.1">
    <property type="nucleotide sequence ID" value="NZ_CAWLWN010000156.1"/>
</dbReference>
<accession>A0A077NC90</accession>
<protein>
    <recommendedName>
        <fullName evidence="2">DUF4431 domain-containing protein</fullName>
    </recommendedName>
</protein>
<reference evidence="3" key="1">
    <citation type="submission" date="2013-07" db="EMBL/GenBank/DDBJ databases">
        <title>Sub-species coevolution in mutualistic symbiosis.</title>
        <authorList>
            <person name="Murfin K."/>
            <person name="Klassen J."/>
            <person name="Lee M."/>
            <person name="Forst S."/>
            <person name="Stock P."/>
            <person name="Goodrich-Blair H."/>
        </authorList>
    </citation>
    <scope>NUCLEOTIDE SEQUENCE [LARGE SCALE GENOMIC DNA]</scope>
    <source>
        <strain evidence="3">Puntauvense</strain>
    </source>
</reference>
<comment type="caution">
    <text evidence="3">The sequence shown here is derived from an EMBL/GenBank/DDBJ whole genome shotgun (WGS) entry which is preliminary data.</text>
</comment>
<evidence type="ECO:0000259" key="2">
    <source>
        <dbReference type="Pfam" id="PF14485"/>
    </source>
</evidence>
<feature type="domain" description="DUF4431" evidence="2">
    <location>
        <begin position="162"/>
        <end position="209"/>
    </location>
</feature>
<feature type="signal peptide" evidence="1">
    <location>
        <begin position="1"/>
        <end position="18"/>
    </location>
</feature>
<dbReference type="HOGENOM" id="CLU_857779_0_0_6"/>
<evidence type="ECO:0000256" key="1">
    <source>
        <dbReference type="SAM" id="SignalP"/>
    </source>
</evidence>
<sequence>MLKTIAVALFLVSTATNAASFDCNKASSKTEQLICNTPALSQADDALYVDYLQAKVVTGNSDDFKKLVKQNWKLREKNCDTEKCLLKWYERSTELYRQIAENKSTNSENRYLYGIPVKIKGTLTKESAGFPSLRLNDLISVFPQEGDEIGGDNTPAFGVAVMQLAMSDDAQWNIFEKFKGQDAVVTCGLYHSHTAHHKTPVLCSVMDISPIKTSNEKPVKIQKEKNSRTIDDFFSDNPELSKNIYLKKAIKDMAGGYALSDVYPSSSDETNAIRARNAKLSESGYDYARLAVRELQDNCQTGLGRVFGLQEKECQILSRYQDSK</sequence>
<proteinExistence type="predicted"/>
<dbReference type="Proteomes" id="UP000028511">
    <property type="component" value="Unassembled WGS sequence"/>
</dbReference>
<feature type="chain" id="PRO_5001721638" description="DUF4431 domain-containing protein" evidence="1">
    <location>
        <begin position="19"/>
        <end position="324"/>
    </location>
</feature>
<keyword evidence="1" id="KW-0732">Signal</keyword>
<dbReference type="AlphaFoldDB" id="A0A077NC90"/>
<evidence type="ECO:0000313" key="3">
    <source>
        <dbReference type="EMBL" id="CDG95918.1"/>
    </source>
</evidence>
<organism evidence="3">
    <name type="scientific">Xenorhabdus bovienii str. puntauvense</name>
    <dbReference type="NCBI Taxonomy" id="1398201"/>
    <lineage>
        <taxon>Bacteria</taxon>
        <taxon>Pseudomonadati</taxon>
        <taxon>Pseudomonadota</taxon>
        <taxon>Gammaproteobacteria</taxon>
        <taxon>Enterobacterales</taxon>
        <taxon>Morganellaceae</taxon>
        <taxon>Xenorhabdus</taxon>
    </lineage>
</organism>
<name>A0A077NC90_XENBV</name>
<dbReference type="Pfam" id="PF14485">
    <property type="entry name" value="DUF4431"/>
    <property type="match status" value="1"/>
</dbReference>
<gene>
    <name evidence="3" type="ORF">XBP1_1720003</name>
</gene>
<dbReference type="EMBL" id="CBSW010000082">
    <property type="protein sequence ID" value="CDG95918.1"/>
    <property type="molecule type" value="Genomic_DNA"/>
</dbReference>